<dbReference type="PANTHER" id="PTHR22916">
    <property type="entry name" value="GLYCOSYLTRANSFERASE"/>
    <property type="match status" value="1"/>
</dbReference>
<dbReference type="Proteomes" id="UP001596989">
    <property type="component" value="Unassembled WGS sequence"/>
</dbReference>
<comment type="similarity">
    <text evidence="1">Belongs to the glycosyltransferase 2 family.</text>
</comment>
<evidence type="ECO:0000313" key="4">
    <source>
        <dbReference type="Proteomes" id="UP001596989"/>
    </source>
</evidence>
<evidence type="ECO:0000259" key="2">
    <source>
        <dbReference type="Pfam" id="PF00535"/>
    </source>
</evidence>
<accession>A0ABW3HL45</accession>
<gene>
    <name evidence="3" type="ORF">ACFQ2I_02305</name>
</gene>
<dbReference type="PANTHER" id="PTHR22916:SF64">
    <property type="entry name" value="TRANSFERASE, PUTATIVE-RELATED"/>
    <property type="match status" value="1"/>
</dbReference>
<dbReference type="RefSeq" id="WP_377561871.1">
    <property type="nucleotide sequence ID" value="NZ_JBHTJZ010000004.1"/>
</dbReference>
<dbReference type="Pfam" id="PF00535">
    <property type="entry name" value="Glycos_transf_2"/>
    <property type="match status" value="1"/>
</dbReference>
<keyword evidence="4" id="KW-1185">Reference proteome</keyword>
<evidence type="ECO:0000313" key="3">
    <source>
        <dbReference type="EMBL" id="MFD0958217.1"/>
    </source>
</evidence>
<feature type="domain" description="Glycosyltransferase 2-like" evidence="2">
    <location>
        <begin position="36"/>
        <end position="203"/>
    </location>
</feature>
<dbReference type="Gene3D" id="3.90.550.10">
    <property type="entry name" value="Spore Coat Polysaccharide Biosynthesis Protein SpsA, Chain A"/>
    <property type="match status" value="1"/>
</dbReference>
<dbReference type="EMBL" id="JBHTJZ010000004">
    <property type="protein sequence ID" value="MFD0958217.1"/>
    <property type="molecule type" value="Genomic_DNA"/>
</dbReference>
<dbReference type="InterPro" id="IPR001173">
    <property type="entry name" value="Glyco_trans_2-like"/>
</dbReference>
<reference evidence="4" key="1">
    <citation type="journal article" date="2019" name="Int. J. Syst. Evol. Microbiol.">
        <title>The Global Catalogue of Microorganisms (GCM) 10K type strain sequencing project: providing services to taxonomists for standard genome sequencing and annotation.</title>
        <authorList>
            <consortium name="The Broad Institute Genomics Platform"/>
            <consortium name="The Broad Institute Genome Sequencing Center for Infectious Disease"/>
            <person name="Wu L."/>
            <person name="Ma J."/>
        </authorList>
    </citation>
    <scope>NUCLEOTIDE SEQUENCE [LARGE SCALE GENOMIC DNA]</scope>
    <source>
        <strain evidence="4">CCUG 59129</strain>
    </source>
</reference>
<name>A0ABW3HL45_9BACL</name>
<proteinExistence type="inferred from homology"/>
<organism evidence="3 4">
    <name type="scientific">Paenibacillus chungangensis</name>
    <dbReference type="NCBI Taxonomy" id="696535"/>
    <lineage>
        <taxon>Bacteria</taxon>
        <taxon>Bacillati</taxon>
        <taxon>Bacillota</taxon>
        <taxon>Bacilli</taxon>
        <taxon>Bacillales</taxon>
        <taxon>Paenibacillaceae</taxon>
        <taxon>Paenibacillus</taxon>
    </lineage>
</organism>
<dbReference type="InterPro" id="IPR029044">
    <property type="entry name" value="Nucleotide-diphossugar_trans"/>
</dbReference>
<dbReference type="CDD" id="cd00761">
    <property type="entry name" value="Glyco_tranf_GTA_type"/>
    <property type="match status" value="1"/>
</dbReference>
<evidence type="ECO:0000256" key="1">
    <source>
        <dbReference type="ARBA" id="ARBA00006739"/>
    </source>
</evidence>
<dbReference type="EC" id="2.4.-.-" evidence="3"/>
<protein>
    <submittedName>
        <fullName evidence="3">Glycosyltransferase family 2 protein</fullName>
        <ecNumber evidence="3">2.4.-.-</ecNumber>
    </submittedName>
</protein>
<keyword evidence="3" id="KW-0328">Glycosyltransferase</keyword>
<keyword evidence="3" id="KW-0808">Transferase</keyword>
<sequence>MCRARAAGVPGRIEEDSHRHHKLQVTKDGDEWMKATVAVCTHNRAEDTREAVQSVLDGSYRGDDLEIIVVDNGSTDATPEVIGALCDRHGSRVRYAYEQRLGLSVARNRAIREARGDYILFLDDDALASREWVEEILHVFESDNSIGCVGGRIDPIWEAGEPAWIPDEHRSVFTILDFADSITEMEAPAIPYGANVAFRTSALMEGQLFREDLGRVGSKLLSSEESELIARLRRKHKVVYTPHGSVRHKIAKTRTTRKWFLRRIFWQGVSDAVKRGDRSAWAMAKHIIRMLQAIMATLPAVFRPKAFIRQVSNICYRNGTLVGIVRYGGKG</sequence>
<dbReference type="SUPFAM" id="SSF53448">
    <property type="entry name" value="Nucleotide-diphospho-sugar transferases"/>
    <property type="match status" value="1"/>
</dbReference>
<dbReference type="GO" id="GO:0016757">
    <property type="term" value="F:glycosyltransferase activity"/>
    <property type="evidence" value="ECO:0007669"/>
    <property type="project" value="UniProtKB-KW"/>
</dbReference>
<comment type="caution">
    <text evidence="3">The sequence shown here is derived from an EMBL/GenBank/DDBJ whole genome shotgun (WGS) entry which is preliminary data.</text>
</comment>